<feature type="transmembrane region" description="Helical" evidence="1">
    <location>
        <begin position="65"/>
        <end position="86"/>
    </location>
</feature>
<accession>A0A2Z4LPD4</accession>
<keyword evidence="1" id="KW-0472">Membrane</keyword>
<organism evidence="2 3">
    <name type="scientific">Flagellimonas maritima</name>
    <dbReference type="NCBI Taxonomy" id="1383885"/>
    <lineage>
        <taxon>Bacteria</taxon>
        <taxon>Pseudomonadati</taxon>
        <taxon>Bacteroidota</taxon>
        <taxon>Flavobacteriia</taxon>
        <taxon>Flavobacteriales</taxon>
        <taxon>Flavobacteriaceae</taxon>
        <taxon>Flagellimonas</taxon>
    </lineage>
</organism>
<dbReference type="AlphaFoldDB" id="A0A2Z4LPD4"/>
<proteinExistence type="predicted"/>
<evidence type="ECO:0000256" key="1">
    <source>
        <dbReference type="SAM" id="Phobius"/>
    </source>
</evidence>
<keyword evidence="1" id="KW-0812">Transmembrane</keyword>
<keyword evidence="1" id="KW-1133">Transmembrane helix</keyword>
<name>A0A2Z4LPD4_9FLAO</name>
<dbReference type="KEGG" id="spon:HME9304_00726"/>
<reference evidence="2 3" key="1">
    <citation type="submission" date="2018-06" db="EMBL/GenBank/DDBJ databases">
        <title>Spongiibacterium sp. HME9304 Genome sequencing and assembly.</title>
        <authorList>
            <person name="Kang H."/>
            <person name="Kim H."/>
            <person name="Joh K."/>
        </authorList>
    </citation>
    <scope>NUCLEOTIDE SEQUENCE [LARGE SCALE GENOMIC DNA]</scope>
    <source>
        <strain evidence="2 3">HME9304</strain>
    </source>
</reference>
<evidence type="ECO:0000313" key="3">
    <source>
        <dbReference type="Proteomes" id="UP000248536"/>
    </source>
</evidence>
<dbReference type="OrthoDB" id="1449030at2"/>
<keyword evidence="3" id="KW-1185">Reference proteome</keyword>
<feature type="transmembrane region" description="Helical" evidence="1">
    <location>
        <begin position="16"/>
        <end position="37"/>
    </location>
</feature>
<protein>
    <submittedName>
        <fullName evidence="2">Uncharacterized protein</fullName>
    </submittedName>
</protein>
<dbReference type="Proteomes" id="UP000248536">
    <property type="component" value="Chromosome"/>
</dbReference>
<evidence type="ECO:0000313" key="2">
    <source>
        <dbReference type="EMBL" id="AWX43735.1"/>
    </source>
</evidence>
<dbReference type="EMBL" id="CP030104">
    <property type="protein sequence ID" value="AWX43735.1"/>
    <property type="molecule type" value="Genomic_DNA"/>
</dbReference>
<gene>
    <name evidence="2" type="ORF">HME9304_00726</name>
</gene>
<dbReference type="RefSeq" id="WP_112377276.1">
    <property type="nucleotide sequence ID" value="NZ_CP030104.1"/>
</dbReference>
<sequence length="89" mass="10128">MQLRKNSVGISKDLNAGSIITMLLFIHLIVGIVRGLYRYHMIEKYQYNYYGDPPMNIFGKLAHNWLAGTFSSTTFILSASITVMLFSSF</sequence>